<reference evidence="2" key="1">
    <citation type="submission" date="2021-02" db="EMBL/GenBank/DDBJ databases">
        <authorList>
            <person name="Dougan E. K."/>
            <person name="Rhodes N."/>
            <person name="Thang M."/>
            <person name="Chan C."/>
        </authorList>
    </citation>
    <scope>NUCLEOTIDE SEQUENCE</scope>
</reference>
<feature type="region of interest" description="Disordered" evidence="1">
    <location>
        <begin position="41"/>
        <end position="69"/>
    </location>
</feature>
<dbReference type="EMBL" id="CAJNJA010021456">
    <property type="protein sequence ID" value="CAE7476157.1"/>
    <property type="molecule type" value="Genomic_DNA"/>
</dbReference>
<dbReference type="AlphaFoldDB" id="A0A812SI80"/>
<evidence type="ECO:0000313" key="3">
    <source>
        <dbReference type="Proteomes" id="UP000601435"/>
    </source>
</evidence>
<evidence type="ECO:0000256" key="1">
    <source>
        <dbReference type="SAM" id="MobiDB-lite"/>
    </source>
</evidence>
<feature type="region of interest" description="Disordered" evidence="1">
    <location>
        <begin position="1"/>
        <end position="22"/>
    </location>
</feature>
<dbReference type="Proteomes" id="UP000601435">
    <property type="component" value="Unassembled WGS sequence"/>
</dbReference>
<keyword evidence="3" id="KW-1185">Reference proteome</keyword>
<gene>
    <name evidence="2" type="ORF">SNEC2469_LOCUS13450</name>
</gene>
<organism evidence="2 3">
    <name type="scientific">Symbiodinium necroappetens</name>
    <dbReference type="NCBI Taxonomy" id="1628268"/>
    <lineage>
        <taxon>Eukaryota</taxon>
        <taxon>Sar</taxon>
        <taxon>Alveolata</taxon>
        <taxon>Dinophyceae</taxon>
        <taxon>Suessiales</taxon>
        <taxon>Symbiodiniaceae</taxon>
        <taxon>Symbiodinium</taxon>
    </lineage>
</organism>
<sequence>MSSSFGFDTEVTLPPVSPGINGTAFRSLRLADKRSASEGQLRDLVQRLKSVPRGNQADEEPRSPHVTLT</sequence>
<accession>A0A812SI80</accession>
<protein>
    <submittedName>
        <fullName evidence="2">Uncharacterized protein</fullName>
    </submittedName>
</protein>
<proteinExistence type="predicted"/>
<dbReference type="OrthoDB" id="426920at2759"/>
<comment type="caution">
    <text evidence="2">The sequence shown here is derived from an EMBL/GenBank/DDBJ whole genome shotgun (WGS) entry which is preliminary data.</text>
</comment>
<name>A0A812SI80_9DINO</name>
<evidence type="ECO:0000313" key="2">
    <source>
        <dbReference type="EMBL" id="CAE7476157.1"/>
    </source>
</evidence>